<evidence type="ECO:0000256" key="9">
    <source>
        <dbReference type="ARBA" id="ARBA00023136"/>
    </source>
</evidence>
<dbReference type="PANTHER" id="PTHR10791:SF30">
    <property type="entry name" value="SUGAR TRANSPORTER SWEET1"/>
    <property type="match status" value="1"/>
</dbReference>
<evidence type="ECO:0000256" key="8">
    <source>
        <dbReference type="ARBA" id="ARBA00022989"/>
    </source>
</evidence>
<evidence type="ECO:0000313" key="12">
    <source>
        <dbReference type="Proteomes" id="UP000006643"/>
    </source>
</evidence>
<feature type="transmembrane region" description="Helical" evidence="10">
    <location>
        <begin position="33"/>
        <end position="55"/>
    </location>
</feature>
<evidence type="ECO:0000313" key="11">
    <source>
        <dbReference type="EMBL" id="EEY60445.1"/>
    </source>
</evidence>
<reference evidence="12" key="1">
    <citation type="journal article" date="2009" name="Nature">
        <title>Genome sequence and analysis of the Irish potato famine pathogen Phytophthora infestans.</title>
        <authorList>
            <consortium name="The Broad Institute Genome Sequencing Platform"/>
            <person name="Haas B.J."/>
            <person name="Kamoun S."/>
            <person name="Zody M.C."/>
            <person name="Jiang R.H."/>
            <person name="Handsaker R.E."/>
            <person name="Cano L.M."/>
            <person name="Grabherr M."/>
            <person name="Kodira C.D."/>
            <person name="Raffaele S."/>
            <person name="Torto-Alalibo T."/>
            <person name="Bozkurt T.O."/>
            <person name="Ah-Fong A.M."/>
            <person name="Alvarado L."/>
            <person name="Anderson V.L."/>
            <person name="Armstrong M.R."/>
            <person name="Avrova A."/>
            <person name="Baxter L."/>
            <person name="Beynon J."/>
            <person name="Boevink P.C."/>
            <person name="Bollmann S.R."/>
            <person name="Bos J.I."/>
            <person name="Bulone V."/>
            <person name="Cai G."/>
            <person name="Cakir C."/>
            <person name="Carrington J.C."/>
            <person name="Chawner M."/>
            <person name="Conti L."/>
            <person name="Costanzo S."/>
            <person name="Ewan R."/>
            <person name="Fahlgren N."/>
            <person name="Fischbach M.A."/>
            <person name="Fugelstad J."/>
            <person name="Gilroy E.M."/>
            <person name="Gnerre S."/>
            <person name="Green P.J."/>
            <person name="Grenville-Briggs L.J."/>
            <person name="Griffith J."/>
            <person name="Grunwald N.J."/>
            <person name="Horn K."/>
            <person name="Horner N.R."/>
            <person name="Hu C.H."/>
            <person name="Huitema E."/>
            <person name="Jeong D.H."/>
            <person name="Jones A.M."/>
            <person name="Jones J.D."/>
            <person name="Jones R.W."/>
            <person name="Karlsson E.K."/>
            <person name="Kunjeti S.G."/>
            <person name="Lamour K."/>
            <person name="Liu Z."/>
            <person name="Ma L."/>
            <person name="Maclean D."/>
            <person name="Chibucos M.C."/>
            <person name="McDonald H."/>
            <person name="McWalters J."/>
            <person name="Meijer H.J."/>
            <person name="Morgan W."/>
            <person name="Morris P.F."/>
            <person name="Munro C.A."/>
            <person name="O'Neill K."/>
            <person name="Ospina-Giraldo M."/>
            <person name="Pinzon A."/>
            <person name="Pritchard L."/>
            <person name="Ramsahoye B."/>
            <person name="Ren Q."/>
            <person name="Restrepo S."/>
            <person name="Roy S."/>
            <person name="Sadanandom A."/>
            <person name="Savidor A."/>
            <person name="Schornack S."/>
            <person name="Schwartz D.C."/>
            <person name="Schumann U.D."/>
            <person name="Schwessinger B."/>
            <person name="Seyer L."/>
            <person name="Sharpe T."/>
            <person name="Silvar C."/>
            <person name="Song J."/>
            <person name="Studholme D.J."/>
            <person name="Sykes S."/>
            <person name="Thines M."/>
            <person name="van de Vondervoort P.J."/>
            <person name="Phuntumart V."/>
            <person name="Wawra S."/>
            <person name="Weide R."/>
            <person name="Win J."/>
            <person name="Young C."/>
            <person name="Zhou S."/>
            <person name="Fry W."/>
            <person name="Meyers B.C."/>
            <person name="van West P."/>
            <person name="Ristaino J."/>
            <person name="Govers F."/>
            <person name="Birch P.R."/>
            <person name="Whisson S.C."/>
            <person name="Judelson H.S."/>
            <person name="Nusbaum C."/>
        </authorList>
    </citation>
    <scope>NUCLEOTIDE SEQUENCE [LARGE SCALE GENOMIC DNA]</scope>
    <source>
        <strain evidence="12">T30-4</strain>
    </source>
</reference>
<dbReference type="eggNOG" id="KOG1623">
    <property type="taxonomic scope" value="Eukaryota"/>
</dbReference>
<dbReference type="Proteomes" id="UP000006643">
    <property type="component" value="Unassembled WGS sequence"/>
</dbReference>
<dbReference type="KEGG" id="pif:PITG_12872"/>
<dbReference type="PANTHER" id="PTHR10791">
    <property type="entry name" value="RAG1-ACTIVATING PROTEIN 1"/>
    <property type="match status" value="1"/>
</dbReference>
<feature type="transmembrane region" description="Helical" evidence="10">
    <location>
        <begin position="94"/>
        <end position="115"/>
    </location>
</feature>
<gene>
    <name evidence="11" type="ORF">PITG_12872</name>
</gene>
<keyword evidence="12" id="KW-1185">Reference proteome</keyword>
<keyword evidence="9 10" id="KW-0472">Membrane</keyword>
<keyword evidence="6 10" id="KW-0812">Transmembrane</keyword>
<keyword evidence="8 10" id="KW-1133">Transmembrane helix</keyword>
<dbReference type="EMBL" id="DS028144">
    <property type="protein sequence ID" value="EEY60445.1"/>
    <property type="molecule type" value="Genomic_DNA"/>
</dbReference>
<dbReference type="OMA" id="HESFFAG"/>
<comment type="similarity">
    <text evidence="2">Belongs to the SWEET sugar transporter family.</text>
</comment>
<keyword evidence="7" id="KW-0677">Repeat</keyword>
<evidence type="ECO:0000256" key="4">
    <source>
        <dbReference type="ARBA" id="ARBA00022475"/>
    </source>
</evidence>
<proteinExistence type="inferred from homology"/>
<keyword evidence="4" id="KW-1003">Cell membrane</keyword>
<evidence type="ECO:0000256" key="3">
    <source>
        <dbReference type="ARBA" id="ARBA00022448"/>
    </source>
</evidence>
<keyword evidence="5" id="KW-0762">Sugar transport</keyword>
<comment type="subcellular location">
    <subcellularLocation>
        <location evidence="1">Cell membrane</location>
        <topology evidence="1">Multi-pass membrane protein</topology>
    </subcellularLocation>
</comment>
<evidence type="ECO:0000256" key="10">
    <source>
        <dbReference type="SAM" id="Phobius"/>
    </source>
</evidence>
<dbReference type="VEuPathDB" id="FungiDB:PITG_12872"/>
<dbReference type="InterPro" id="IPR004316">
    <property type="entry name" value="SWEET_rpt"/>
</dbReference>
<evidence type="ECO:0000256" key="6">
    <source>
        <dbReference type="ARBA" id="ARBA00022692"/>
    </source>
</evidence>
<dbReference type="GO" id="GO:0005886">
    <property type="term" value="C:plasma membrane"/>
    <property type="evidence" value="ECO:0007669"/>
    <property type="project" value="UniProtKB-SubCell"/>
</dbReference>
<dbReference type="InterPro" id="IPR047664">
    <property type="entry name" value="SWEET"/>
</dbReference>
<accession>D0NLC7</accession>
<dbReference type="HOGENOM" id="CLU_048643_2_0_1"/>
<dbReference type="Gene3D" id="1.20.1280.290">
    <property type="match status" value="2"/>
</dbReference>
<feature type="transmembrane region" description="Helical" evidence="10">
    <location>
        <begin position="216"/>
        <end position="240"/>
    </location>
</feature>
<keyword evidence="3" id="KW-0813">Transport</keyword>
<feature type="transmembrane region" description="Helical" evidence="10">
    <location>
        <begin position="161"/>
        <end position="177"/>
    </location>
</feature>
<dbReference type="FunFam" id="1.20.1280.290:FF:000007">
    <property type="entry name" value="Bidirectional sugar transporter SWEET7"/>
    <property type="match status" value="2"/>
</dbReference>
<evidence type="ECO:0000256" key="1">
    <source>
        <dbReference type="ARBA" id="ARBA00004651"/>
    </source>
</evidence>
<feature type="transmembrane region" description="Helical" evidence="10">
    <location>
        <begin position="127"/>
        <end position="149"/>
    </location>
</feature>
<evidence type="ECO:0000256" key="2">
    <source>
        <dbReference type="ARBA" id="ARBA00007809"/>
    </source>
</evidence>
<dbReference type="Pfam" id="PF03083">
    <property type="entry name" value="MtN3_slv"/>
    <property type="match status" value="2"/>
</dbReference>
<dbReference type="AlphaFoldDB" id="D0NLC7"/>
<dbReference type="OrthoDB" id="409725at2759"/>
<dbReference type="GeneID" id="9478182"/>
<dbReference type="GO" id="GO:0051119">
    <property type="term" value="F:sugar transmembrane transporter activity"/>
    <property type="evidence" value="ECO:0007669"/>
    <property type="project" value="InterPro"/>
</dbReference>
<evidence type="ECO:0000256" key="5">
    <source>
        <dbReference type="ARBA" id="ARBA00022597"/>
    </source>
</evidence>
<organism evidence="11 12">
    <name type="scientific">Phytophthora infestans (strain T30-4)</name>
    <name type="common">Potato late blight agent</name>
    <dbReference type="NCBI Taxonomy" id="403677"/>
    <lineage>
        <taxon>Eukaryota</taxon>
        <taxon>Sar</taxon>
        <taxon>Stramenopiles</taxon>
        <taxon>Oomycota</taxon>
        <taxon>Peronosporomycetes</taxon>
        <taxon>Peronosporales</taxon>
        <taxon>Peronosporaceae</taxon>
        <taxon>Phytophthora</taxon>
    </lineage>
</organism>
<evidence type="ECO:0000256" key="7">
    <source>
        <dbReference type="ARBA" id="ARBA00022737"/>
    </source>
</evidence>
<protein>
    <submittedName>
        <fullName evidence="11">MtN3-like protein</fullName>
    </submittedName>
</protein>
<feature type="transmembrane region" description="Helical" evidence="10">
    <location>
        <begin position="67"/>
        <end position="88"/>
    </location>
</feature>
<feature type="transmembrane region" description="Helical" evidence="10">
    <location>
        <begin position="189"/>
        <end position="210"/>
    </location>
</feature>
<dbReference type="RefSeq" id="XP_002900241.1">
    <property type="nucleotide sequence ID" value="XM_002900195.1"/>
</dbReference>
<name>D0NLC7_PHYIT</name>
<sequence length="296" mass="32553">MVSLFNLPSSTQRVSYQSIGLRFDTATMVDSTVLLVVRIFAAVGALALICSPSILMRQIHKQKHVGVASVLPLVMLAINSHVWMTYGYLDENVFPVFSCFAVGDLASVVYIAVYWRYTTERRYVARVVIAAVSVIVILSIYAVLGGIGYTGQTRAQVAKTMGYIGDATAICLYAAPMEKLLQVLKHKSAVFINAHMVMASLTSNVMWLTYGSLTANWIIIAPNILFITLNSSTLALCFVYNPKTYPLHESFLADNEAPIEVSVELSPKGNKVPNIPSPQYQAIQSPLEPLRLQLRS</sequence>
<dbReference type="InParanoid" id="D0NLC7"/>